<reference evidence="1" key="1">
    <citation type="submission" date="2023-05" db="EMBL/GenBank/DDBJ databases">
        <authorList>
            <person name="Stuckert A."/>
        </authorList>
    </citation>
    <scope>NUCLEOTIDE SEQUENCE</scope>
</reference>
<accession>A0ABN9HSV0</accession>
<evidence type="ECO:0000313" key="1">
    <source>
        <dbReference type="EMBL" id="CAI9624154.1"/>
    </source>
</evidence>
<gene>
    <name evidence="1" type="ORF">SPARVUS_LOCUS16602864</name>
</gene>
<dbReference type="EMBL" id="CATNWA010021841">
    <property type="protein sequence ID" value="CAI9624154.1"/>
    <property type="molecule type" value="Genomic_DNA"/>
</dbReference>
<organism evidence="1 2">
    <name type="scientific">Staurois parvus</name>
    <dbReference type="NCBI Taxonomy" id="386267"/>
    <lineage>
        <taxon>Eukaryota</taxon>
        <taxon>Metazoa</taxon>
        <taxon>Chordata</taxon>
        <taxon>Craniata</taxon>
        <taxon>Vertebrata</taxon>
        <taxon>Euteleostomi</taxon>
        <taxon>Amphibia</taxon>
        <taxon>Batrachia</taxon>
        <taxon>Anura</taxon>
        <taxon>Neobatrachia</taxon>
        <taxon>Ranoidea</taxon>
        <taxon>Ranidae</taxon>
        <taxon>Staurois</taxon>
    </lineage>
</organism>
<proteinExistence type="predicted"/>
<sequence>MRAHSFEWVPCPLTSREVPALLLKMQPAWEARFPVRLRFPVQAMCQ</sequence>
<name>A0ABN9HSV0_9NEOB</name>
<keyword evidence="2" id="KW-1185">Reference proteome</keyword>
<dbReference type="Proteomes" id="UP001162483">
    <property type="component" value="Unassembled WGS sequence"/>
</dbReference>
<comment type="caution">
    <text evidence="1">The sequence shown here is derived from an EMBL/GenBank/DDBJ whole genome shotgun (WGS) entry which is preliminary data.</text>
</comment>
<protein>
    <submittedName>
        <fullName evidence="1">Uncharacterized protein</fullName>
    </submittedName>
</protein>
<evidence type="ECO:0000313" key="2">
    <source>
        <dbReference type="Proteomes" id="UP001162483"/>
    </source>
</evidence>